<proteinExistence type="evidence at transcript level"/>
<dbReference type="InterPro" id="IPR004045">
    <property type="entry name" value="Glutathione_S-Trfase_N"/>
</dbReference>
<dbReference type="GO" id="GO:0005829">
    <property type="term" value="C:cytosol"/>
    <property type="evidence" value="ECO:0007669"/>
    <property type="project" value="TreeGrafter"/>
</dbReference>
<dbReference type="PANTHER" id="PTHR11571">
    <property type="entry name" value="GLUTATHIONE S-TRANSFERASE"/>
    <property type="match status" value="1"/>
</dbReference>
<evidence type="ECO:0000259" key="7">
    <source>
        <dbReference type="PROSITE" id="PS50405"/>
    </source>
</evidence>
<dbReference type="CDD" id="cd03076">
    <property type="entry name" value="GST_N_Pi"/>
    <property type="match status" value="1"/>
</dbReference>
<evidence type="ECO:0000256" key="4">
    <source>
        <dbReference type="ARBA" id="ARBA00022679"/>
    </source>
</evidence>
<organism evidence="8">
    <name type="scientific">Azumapecten farreri</name>
    <name type="common">Farrer's scallop</name>
    <name type="synonym">Chlamys farreri</name>
    <dbReference type="NCBI Taxonomy" id="106299"/>
    <lineage>
        <taxon>Eukaryota</taxon>
        <taxon>Metazoa</taxon>
        <taxon>Spiralia</taxon>
        <taxon>Lophotrochozoa</taxon>
        <taxon>Mollusca</taxon>
        <taxon>Bivalvia</taxon>
        <taxon>Autobranchia</taxon>
        <taxon>Pteriomorphia</taxon>
        <taxon>Pectinida</taxon>
        <taxon>Pectinoidea</taxon>
        <taxon>Pectinidae</taxon>
        <taxon>Azumapecten</taxon>
    </lineage>
</organism>
<dbReference type="SFLD" id="SFLDG01205">
    <property type="entry name" value="AMPS.1"/>
    <property type="match status" value="1"/>
</dbReference>
<name>B8YQ57_AZUFA</name>
<dbReference type="Pfam" id="PF02798">
    <property type="entry name" value="GST_N"/>
    <property type="match status" value="1"/>
</dbReference>
<feature type="domain" description="GST N-terminal" evidence="6">
    <location>
        <begin position="2"/>
        <end position="79"/>
    </location>
</feature>
<dbReference type="FunFam" id="1.20.1050.10:FF:000020">
    <property type="entry name" value="Glutathione S-transferase P 1"/>
    <property type="match status" value="1"/>
</dbReference>
<dbReference type="Pfam" id="PF14497">
    <property type="entry name" value="GST_C_3"/>
    <property type="match status" value="1"/>
</dbReference>
<dbReference type="InterPro" id="IPR036249">
    <property type="entry name" value="Thioredoxin-like_sf"/>
</dbReference>
<protein>
    <recommendedName>
        <fullName evidence="3">glutathione transferase</fullName>
        <ecNumber evidence="3">2.5.1.18</ecNumber>
    </recommendedName>
    <alternativeName>
        <fullName evidence="5">GST class-pi</fullName>
    </alternativeName>
</protein>
<dbReference type="GO" id="GO:0006749">
    <property type="term" value="P:glutathione metabolic process"/>
    <property type="evidence" value="ECO:0007669"/>
    <property type="project" value="TreeGrafter"/>
</dbReference>
<dbReference type="SUPFAM" id="SSF52833">
    <property type="entry name" value="Thioredoxin-like"/>
    <property type="match status" value="1"/>
</dbReference>
<accession>B8YQ57</accession>
<dbReference type="InterPro" id="IPR050213">
    <property type="entry name" value="GST_superfamily"/>
</dbReference>
<dbReference type="AlphaFoldDB" id="B8YQ57"/>
<comment type="similarity">
    <text evidence="1">Belongs to the GST superfamily. Pi family.</text>
</comment>
<comment type="subunit">
    <text evidence="2">Homodimer.</text>
</comment>
<dbReference type="PROSITE" id="PS50404">
    <property type="entry name" value="GST_NTER"/>
    <property type="match status" value="1"/>
</dbReference>
<dbReference type="SFLD" id="SFLDS00019">
    <property type="entry name" value="Glutathione_Transferase_(cytos"/>
    <property type="match status" value="1"/>
</dbReference>
<dbReference type="SUPFAM" id="SSF47616">
    <property type="entry name" value="GST C-terminal domain-like"/>
    <property type="match status" value="1"/>
</dbReference>
<dbReference type="PANTHER" id="PTHR11571:SF141">
    <property type="entry name" value="GLUTATHIONE S-TRANSFERASE"/>
    <property type="match status" value="1"/>
</dbReference>
<dbReference type="InterPro" id="IPR040079">
    <property type="entry name" value="Glutathione_S-Trfase"/>
</dbReference>
<sequence>MSNYQLVYFPLRGRGQATRYLFVDNGIDYKEEDCGKDWVKTYKPKMPFGQPPLLKDGDFEVAQSNTIMRYLGRKHGLYPSDLQEAAKVDMITDHVEDIRGPYVRMIYPNYENGKDDYVKTLPEKLGYIENLFKKWGTEYITTKISSADYILLDLLDILLILSPTCLDALPTIKAYYDRMASRPNLKKYRETEEFKKMPVNGNGKQ</sequence>
<evidence type="ECO:0000256" key="3">
    <source>
        <dbReference type="ARBA" id="ARBA00012452"/>
    </source>
</evidence>
<evidence type="ECO:0000256" key="1">
    <source>
        <dbReference type="ARBA" id="ARBA00007297"/>
    </source>
</evidence>
<dbReference type="EMBL" id="FJ588638">
    <property type="protein sequence ID" value="ACL80138.2"/>
    <property type="molecule type" value="mRNA"/>
</dbReference>
<dbReference type="InterPro" id="IPR036282">
    <property type="entry name" value="Glutathione-S-Trfase_C_sf"/>
</dbReference>
<evidence type="ECO:0000313" key="8">
    <source>
        <dbReference type="EMBL" id="ACL80138.2"/>
    </source>
</evidence>
<dbReference type="InterPro" id="IPR004046">
    <property type="entry name" value="GST_C"/>
</dbReference>
<dbReference type="InterPro" id="IPR003082">
    <property type="entry name" value="GST_pi"/>
</dbReference>
<evidence type="ECO:0000259" key="6">
    <source>
        <dbReference type="PROSITE" id="PS50404"/>
    </source>
</evidence>
<dbReference type="Gene3D" id="1.20.1050.10">
    <property type="match status" value="1"/>
</dbReference>
<reference evidence="8" key="1">
    <citation type="submission" date="2012-08" db="EMBL/GenBank/DDBJ databases">
        <title>Molecular cloning and expression analysis of glutathione S-transferase pi-class in scallop, Chlamys farreri.</title>
        <authorList>
            <person name="Miao J.J."/>
            <person name="Pan L.Q."/>
            <person name="Liu N."/>
        </authorList>
    </citation>
    <scope>NUCLEOTIDE SEQUENCE</scope>
</reference>
<dbReference type="SFLD" id="SFLDG00363">
    <property type="entry name" value="AMPS_(cytGST):_Alpha-__Mu-__Pi"/>
    <property type="match status" value="1"/>
</dbReference>
<evidence type="ECO:0000256" key="5">
    <source>
        <dbReference type="ARBA" id="ARBA00032759"/>
    </source>
</evidence>
<dbReference type="EC" id="2.5.1.18" evidence="3"/>
<feature type="domain" description="GST C-terminal" evidence="7">
    <location>
        <begin position="81"/>
        <end position="199"/>
    </location>
</feature>
<evidence type="ECO:0000256" key="2">
    <source>
        <dbReference type="ARBA" id="ARBA00011738"/>
    </source>
</evidence>
<dbReference type="PRINTS" id="PR01268">
    <property type="entry name" value="GSTRNSFRASEP"/>
</dbReference>
<dbReference type="InterPro" id="IPR010987">
    <property type="entry name" value="Glutathione-S-Trfase_C-like"/>
</dbReference>
<dbReference type="GO" id="GO:0004364">
    <property type="term" value="F:glutathione transferase activity"/>
    <property type="evidence" value="ECO:0007669"/>
    <property type="project" value="UniProtKB-EC"/>
</dbReference>
<dbReference type="PROSITE" id="PS50405">
    <property type="entry name" value="GST_CTER"/>
    <property type="match status" value="1"/>
</dbReference>
<keyword evidence="4 8" id="KW-0808">Transferase</keyword>
<dbReference type="Gene3D" id="3.40.30.10">
    <property type="entry name" value="Glutaredoxin"/>
    <property type="match status" value="1"/>
</dbReference>